<comment type="caution">
    <text evidence="1">The sequence shown here is derived from an EMBL/GenBank/DDBJ whole genome shotgun (WGS) entry which is preliminary data.</text>
</comment>
<sequence length="40" mass="4374">MHQDGRPATTGHTGCQPWVQVKDLLNGQKLQGVLTSNEEV</sequence>
<evidence type="ECO:0000313" key="1">
    <source>
        <dbReference type="EMBL" id="GFH06446.1"/>
    </source>
</evidence>
<proteinExistence type="predicted"/>
<dbReference type="EMBL" id="BLLF01000039">
    <property type="protein sequence ID" value="GFH06446.1"/>
    <property type="molecule type" value="Genomic_DNA"/>
</dbReference>
<keyword evidence="2" id="KW-1185">Reference proteome</keyword>
<protein>
    <submittedName>
        <fullName evidence="1">Uncharacterized protein</fullName>
    </submittedName>
</protein>
<dbReference type="Proteomes" id="UP000485058">
    <property type="component" value="Unassembled WGS sequence"/>
</dbReference>
<reference evidence="1 2" key="1">
    <citation type="submission" date="2020-02" db="EMBL/GenBank/DDBJ databases">
        <title>Draft genome sequence of Haematococcus lacustris strain NIES-144.</title>
        <authorList>
            <person name="Morimoto D."/>
            <person name="Nakagawa S."/>
            <person name="Yoshida T."/>
            <person name="Sawayama S."/>
        </authorList>
    </citation>
    <scope>NUCLEOTIDE SEQUENCE [LARGE SCALE GENOMIC DNA]</scope>
    <source>
        <strain evidence="1 2">NIES-144</strain>
    </source>
</reference>
<dbReference type="AlphaFoldDB" id="A0A699YHE5"/>
<evidence type="ECO:0000313" key="2">
    <source>
        <dbReference type="Proteomes" id="UP000485058"/>
    </source>
</evidence>
<gene>
    <name evidence="1" type="ORF">HaLaN_01077</name>
</gene>
<accession>A0A699YHE5</accession>
<name>A0A699YHE5_HAELA</name>
<organism evidence="1 2">
    <name type="scientific">Haematococcus lacustris</name>
    <name type="common">Green alga</name>
    <name type="synonym">Haematococcus pluvialis</name>
    <dbReference type="NCBI Taxonomy" id="44745"/>
    <lineage>
        <taxon>Eukaryota</taxon>
        <taxon>Viridiplantae</taxon>
        <taxon>Chlorophyta</taxon>
        <taxon>core chlorophytes</taxon>
        <taxon>Chlorophyceae</taxon>
        <taxon>CS clade</taxon>
        <taxon>Chlamydomonadales</taxon>
        <taxon>Haematococcaceae</taxon>
        <taxon>Haematococcus</taxon>
    </lineage>
</organism>